<protein>
    <submittedName>
        <fullName evidence="1">Uncharacterized protein</fullName>
    </submittedName>
</protein>
<reference evidence="2" key="1">
    <citation type="journal article" date="2019" name="Int. J. Syst. Evol. Microbiol.">
        <title>The Global Catalogue of Microorganisms (GCM) 10K type strain sequencing project: providing services to taxonomists for standard genome sequencing and annotation.</title>
        <authorList>
            <consortium name="The Broad Institute Genomics Platform"/>
            <consortium name="The Broad Institute Genome Sequencing Center for Infectious Disease"/>
            <person name="Wu L."/>
            <person name="Ma J."/>
        </authorList>
    </citation>
    <scope>NUCLEOTIDE SEQUENCE [LARGE SCALE GENOMIC DNA]</scope>
    <source>
        <strain evidence="2">JCM 18410</strain>
    </source>
</reference>
<name>A0ABP9KWY1_9ACTN</name>
<dbReference type="Proteomes" id="UP001500124">
    <property type="component" value="Unassembled WGS sequence"/>
</dbReference>
<evidence type="ECO:0000313" key="2">
    <source>
        <dbReference type="Proteomes" id="UP001500124"/>
    </source>
</evidence>
<sequence length="108" mass="10529">MQSGGEVLAKQGTDLVGDLLAAPDGVLLGAGQHRDGLGEFAVGGQWPVGMHVGAQDVRQDQGVAGVGLLVADAVAITVAGGGERVDREDLAAAGAQGGSRAHAGHAAL</sequence>
<dbReference type="EMBL" id="BAABKC010000069">
    <property type="protein sequence ID" value="GAA5065402.1"/>
    <property type="molecule type" value="Genomic_DNA"/>
</dbReference>
<accession>A0ABP9KWY1</accession>
<comment type="caution">
    <text evidence="1">The sequence shown here is derived from an EMBL/GenBank/DDBJ whole genome shotgun (WGS) entry which is preliminary data.</text>
</comment>
<gene>
    <name evidence="1" type="ORF">GCM10023336_46150</name>
</gene>
<organism evidence="1 2">
    <name type="scientific">Streptomyces similanensis</name>
    <dbReference type="NCBI Taxonomy" id="1274988"/>
    <lineage>
        <taxon>Bacteria</taxon>
        <taxon>Bacillati</taxon>
        <taxon>Actinomycetota</taxon>
        <taxon>Actinomycetes</taxon>
        <taxon>Kitasatosporales</taxon>
        <taxon>Streptomycetaceae</taxon>
        <taxon>Streptomyces</taxon>
    </lineage>
</organism>
<keyword evidence="2" id="KW-1185">Reference proteome</keyword>
<proteinExistence type="predicted"/>
<evidence type="ECO:0000313" key="1">
    <source>
        <dbReference type="EMBL" id="GAA5065402.1"/>
    </source>
</evidence>